<evidence type="ECO:0000313" key="3">
    <source>
        <dbReference type="EMBL" id="GJN16502.1"/>
    </source>
</evidence>
<dbReference type="InterPro" id="IPR002156">
    <property type="entry name" value="RNaseH_domain"/>
</dbReference>
<accession>A0AAV5E1C3</accession>
<dbReference type="InterPro" id="IPR052929">
    <property type="entry name" value="RNase_H-like_EbsB-rel"/>
</dbReference>
<evidence type="ECO:0000256" key="1">
    <source>
        <dbReference type="SAM" id="MobiDB-lite"/>
    </source>
</evidence>
<dbReference type="Gene3D" id="3.30.420.10">
    <property type="entry name" value="Ribonuclease H-like superfamily/Ribonuclease H"/>
    <property type="match status" value="1"/>
</dbReference>
<dbReference type="PANTHER" id="PTHR47074:SF76">
    <property type="entry name" value="RNASE H TYPE-1 DOMAIN-CONTAINING PROTEIN"/>
    <property type="match status" value="1"/>
</dbReference>
<name>A0AAV5E1C3_ELECO</name>
<reference evidence="3" key="1">
    <citation type="journal article" date="2018" name="DNA Res.">
        <title>Multiple hybrid de novo genome assembly of finger millet, an orphan allotetraploid crop.</title>
        <authorList>
            <person name="Hatakeyama M."/>
            <person name="Aluri S."/>
            <person name="Balachadran M.T."/>
            <person name="Sivarajan S.R."/>
            <person name="Patrignani A."/>
            <person name="Gruter S."/>
            <person name="Poveda L."/>
            <person name="Shimizu-Inatsugi R."/>
            <person name="Baeten J."/>
            <person name="Francoijs K.J."/>
            <person name="Nataraja K.N."/>
            <person name="Reddy Y.A.N."/>
            <person name="Phadnis S."/>
            <person name="Ravikumar R.L."/>
            <person name="Schlapbach R."/>
            <person name="Sreeman S.M."/>
            <person name="Shimizu K.K."/>
        </authorList>
    </citation>
    <scope>NUCLEOTIDE SEQUENCE</scope>
</reference>
<dbReference type="Proteomes" id="UP001054889">
    <property type="component" value="Unassembled WGS sequence"/>
</dbReference>
<dbReference type="PANTHER" id="PTHR47074">
    <property type="entry name" value="BNAC02G40300D PROTEIN"/>
    <property type="match status" value="1"/>
</dbReference>
<dbReference type="GO" id="GO:0003676">
    <property type="term" value="F:nucleic acid binding"/>
    <property type="evidence" value="ECO:0007669"/>
    <property type="project" value="InterPro"/>
</dbReference>
<evidence type="ECO:0000259" key="2">
    <source>
        <dbReference type="Pfam" id="PF13456"/>
    </source>
</evidence>
<feature type="domain" description="RNase H type-1" evidence="2">
    <location>
        <begin position="2"/>
        <end position="83"/>
    </location>
</feature>
<feature type="region of interest" description="Disordered" evidence="1">
    <location>
        <begin position="106"/>
        <end position="126"/>
    </location>
</feature>
<dbReference type="GO" id="GO:0004523">
    <property type="term" value="F:RNA-DNA hybrid ribonuclease activity"/>
    <property type="evidence" value="ECO:0007669"/>
    <property type="project" value="InterPro"/>
</dbReference>
<proteinExistence type="predicted"/>
<dbReference type="EMBL" id="BQKI01000072">
    <property type="protein sequence ID" value="GJN16502.1"/>
    <property type="molecule type" value="Genomic_DNA"/>
</dbReference>
<dbReference type="InterPro" id="IPR012337">
    <property type="entry name" value="RNaseH-like_sf"/>
</dbReference>
<dbReference type="Pfam" id="PF13456">
    <property type="entry name" value="RVT_3"/>
    <property type="match status" value="1"/>
</dbReference>
<protein>
    <recommendedName>
        <fullName evidence="2">RNase H type-1 domain-containing protein</fullName>
    </recommendedName>
</protein>
<reference evidence="3" key="2">
    <citation type="submission" date="2021-12" db="EMBL/GenBank/DDBJ databases">
        <title>Resequencing data analysis of finger millet.</title>
        <authorList>
            <person name="Hatakeyama M."/>
            <person name="Aluri S."/>
            <person name="Balachadran M.T."/>
            <person name="Sivarajan S.R."/>
            <person name="Poveda L."/>
            <person name="Shimizu-Inatsugi R."/>
            <person name="Schlapbach R."/>
            <person name="Sreeman S.M."/>
            <person name="Shimizu K.K."/>
        </authorList>
    </citation>
    <scope>NUCLEOTIDE SEQUENCE</scope>
</reference>
<sequence length="126" mass="13779">MEEAEAEACLEGVRLTAEWVRQPAHVEADCSTLIDALNSKRPSRASWAGILAEIQKAGILLPGCIFGKVKREGNQIAHILAQQEMREKEFVVKCFNFLSSVSTLVESEMPARSGDPCDGRGPAHRS</sequence>
<gene>
    <name evidence="3" type="primary">gb03501</name>
    <name evidence="3" type="ORF">PR202_gb03501</name>
</gene>
<dbReference type="AlphaFoldDB" id="A0AAV5E1C3"/>
<dbReference type="InterPro" id="IPR036397">
    <property type="entry name" value="RNaseH_sf"/>
</dbReference>
<comment type="caution">
    <text evidence="3">The sequence shown here is derived from an EMBL/GenBank/DDBJ whole genome shotgun (WGS) entry which is preliminary data.</text>
</comment>
<evidence type="ECO:0000313" key="4">
    <source>
        <dbReference type="Proteomes" id="UP001054889"/>
    </source>
</evidence>
<dbReference type="SUPFAM" id="SSF53098">
    <property type="entry name" value="Ribonuclease H-like"/>
    <property type="match status" value="1"/>
</dbReference>
<keyword evidence="4" id="KW-1185">Reference proteome</keyword>
<organism evidence="3 4">
    <name type="scientific">Eleusine coracana subsp. coracana</name>
    <dbReference type="NCBI Taxonomy" id="191504"/>
    <lineage>
        <taxon>Eukaryota</taxon>
        <taxon>Viridiplantae</taxon>
        <taxon>Streptophyta</taxon>
        <taxon>Embryophyta</taxon>
        <taxon>Tracheophyta</taxon>
        <taxon>Spermatophyta</taxon>
        <taxon>Magnoliopsida</taxon>
        <taxon>Liliopsida</taxon>
        <taxon>Poales</taxon>
        <taxon>Poaceae</taxon>
        <taxon>PACMAD clade</taxon>
        <taxon>Chloridoideae</taxon>
        <taxon>Cynodonteae</taxon>
        <taxon>Eleusininae</taxon>
        <taxon>Eleusine</taxon>
    </lineage>
</organism>